<organism evidence="2 3">
    <name type="scientific">Blastopirellula marina DSM 3645</name>
    <dbReference type="NCBI Taxonomy" id="314230"/>
    <lineage>
        <taxon>Bacteria</taxon>
        <taxon>Pseudomonadati</taxon>
        <taxon>Planctomycetota</taxon>
        <taxon>Planctomycetia</taxon>
        <taxon>Pirellulales</taxon>
        <taxon>Pirellulaceae</taxon>
        <taxon>Blastopirellula</taxon>
    </lineage>
</organism>
<dbReference type="InterPro" id="IPR029063">
    <property type="entry name" value="SAM-dependent_MTases_sf"/>
</dbReference>
<dbReference type="PANTHER" id="PTHR42912:SF6">
    <property type="entry name" value="METHYLTRANSFERASE TYPE 11 DOMAIN-CONTAINING PROTEIN"/>
    <property type="match status" value="1"/>
</dbReference>
<dbReference type="Proteomes" id="UP000004358">
    <property type="component" value="Unassembled WGS sequence"/>
</dbReference>
<dbReference type="SUPFAM" id="SSF53335">
    <property type="entry name" value="S-adenosyl-L-methionine-dependent methyltransferases"/>
    <property type="match status" value="1"/>
</dbReference>
<sequence length="267" mass="29435">MTRPTDDHILAHNRAAWNDAARSGNPWSLPIDAATVARARAGDWQVILTPTQAVPRSWFGDLPGKQVLCLASGGGQQSPTLAAAGADVTSFDLSDEQLALDRLVAEREGLRIRLEQGDMADLTRFADASFDLIFHPCSNVFVRDIQPVWREAARVLRPGGRLLAGFMNPSYFLFDHEEDAATETLQVRYRLPYDESIHPDLSETRRRQLAGGEALEFSHSLQSQIGGQLAAGLVLIDIYEDWWSDAATRLNQFSPTTIATLATKPPL</sequence>
<reference evidence="2 3" key="1">
    <citation type="submission" date="2006-02" db="EMBL/GenBank/DDBJ databases">
        <authorList>
            <person name="Amann R."/>
            <person name="Ferriera S."/>
            <person name="Johnson J."/>
            <person name="Kravitz S."/>
            <person name="Halpern A."/>
            <person name="Remington K."/>
            <person name="Beeson K."/>
            <person name="Tran B."/>
            <person name="Rogers Y.-H."/>
            <person name="Friedman R."/>
            <person name="Venter J.C."/>
        </authorList>
    </citation>
    <scope>NUCLEOTIDE SEQUENCE [LARGE SCALE GENOMIC DNA]</scope>
    <source>
        <strain evidence="2 3">DSM 3645</strain>
    </source>
</reference>
<evidence type="ECO:0000313" key="2">
    <source>
        <dbReference type="EMBL" id="EAQ81117.1"/>
    </source>
</evidence>
<dbReference type="HOGENOM" id="CLU_088936_0_0_0"/>
<dbReference type="GO" id="GO:0008757">
    <property type="term" value="F:S-adenosylmethionine-dependent methyltransferase activity"/>
    <property type="evidence" value="ECO:0007669"/>
    <property type="project" value="InterPro"/>
</dbReference>
<comment type="caution">
    <text evidence="2">The sequence shown here is derived from an EMBL/GenBank/DDBJ whole genome shotgun (WGS) entry which is preliminary data.</text>
</comment>
<dbReference type="RefSeq" id="WP_002652127.1">
    <property type="nucleotide sequence ID" value="NZ_CH672376.1"/>
</dbReference>
<evidence type="ECO:0000313" key="3">
    <source>
        <dbReference type="Proteomes" id="UP000004358"/>
    </source>
</evidence>
<dbReference type="InterPro" id="IPR050508">
    <property type="entry name" value="Methyltransf_Superfamily"/>
</dbReference>
<accession>A3ZR24</accession>
<evidence type="ECO:0000259" key="1">
    <source>
        <dbReference type="Pfam" id="PF08241"/>
    </source>
</evidence>
<dbReference type="eggNOG" id="COG0500">
    <property type="taxonomic scope" value="Bacteria"/>
</dbReference>
<dbReference type="EMBL" id="AANZ01000006">
    <property type="protein sequence ID" value="EAQ81117.1"/>
    <property type="molecule type" value="Genomic_DNA"/>
</dbReference>
<dbReference type="PANTHER" id="PTHR42912">
    <property type="entry name" value="METHYLTRANSFERASE"/>
    <property type="match status" value="1"/>
</dbReference>
<name>A3ZR24_9BACT</name>
<dbReference type="CDD" id="cd02440">
    <property type="entry name" value="AdoMet_MTases"/>
    <property type="match status" value="1"/>
</dbReference>
<dbReference type="InterPro" id="IPR013216">
    <property type="entry name" value="Methyltransf_11"/>
</dbReference>
<dbReference type="OrthoDB" id="9772751at2"/>
<dbReference type="AlphaFoldDB" id="A3ZR24"/>
<protein>
    <recommendedName>
        <fullName evidence="1">Methyltransferase type 11 domain-containing protein</fullName>
    </recommendedName>
</protein>
<feature type="domain" description="Methyltransferase type 11" evidence="1">
    <location>
        <begin position="68"/>
        <end position="163"/>
    </location>
</feature>
<dbReference type="Gene3D" id="3.40.50.150">
    <property type="entry name" value="Vaccinia Virus protein VP39"/>
    <property type="match status" value="1"/>
</dbReference>
<dbReference type="Pfam" id="PF08241">
    <property type="entry name" value="Methyltransf_11"/>
    <property type="match status" value="1"/>
</dbReference>
<dbReference type="STRING" id="314230.DSM3645_21137"/>
<proteinExistence type="predicted"/>
<gene>
    <name evidence="2" type="ORF">DSM3645_21137</name>
</gene>